<evidence type="ECO:0000313" key="1">
    <source>
        <dbReference type="EMBL" id="GBO15713.1"/>
    </source>
</evidence>
<sequence>MKDLSNKVELEKMSTQGEIHKEYAKNSLCLEKATAAKKVLCDSKDKFNETLDDFQESQIEKKQKLKKRHEIAIFACVVCQSDITHLDFNERAIHVNQCIDGQSSTVIPSQETTAENAFILDCPLCFKHFPTPEVRSAHIKKCGKSRGLSTQSVIQALRLQEKHVLERRALGLPLNNKYEILFNN</sequence>
<gene>
    <name evidence="1" type="ORF">AVEN_55169_1</name>
</gene>
<dbReference type="PANTHER" id="PTHR21541">
    <property type="entry name" value="BTB POZ DOMAIN CONTAINING 12"/>
    <property type="match status" value="1"/>
</dbReference>
<accession>A0A4Y2USH6</accession>
<dbReference type="PANTHER" id="PTHR21541:SF3">
    <property type="entry name" value="STRUCTURE-SPECIFIC ENDONUCLEASE SUBUNIT SLX4"/>
    <property type="match status" value="1"/>
</dbReference>
<comment type="caution">
    <text evidence="1">The sequence shown here is derived from an EMBL/GenBank/DDBJ whole genome shotgun (WGS) entry which is preliminary data.</text>
</comment>
<proteinExistence type="predicted"/>
<keyword evidence="2" id="KW-1185">Reference proteome</keyword>
<dbReference type="OrthoDB" id="5576441at2759"/>
<evidence type="ECO:0000313" key="2">
    <source>
        <dbReference type="Proteomes" id="UP000499080"/>
    </source>
</evidence>
<name>A0A4Y2USH6_ARAVE</name>
<dbReference type="Proteomes" id="UP000499080">
    <property type="component" value="Unassembled WGS sequence"/>
</dbReference>
<protein>
    <recommendedName>
        <fullName evidence="3">UBZ4-type domain-containing protein</fullName>
    </recommendedName>
</protein>
<dbReference type="EMBL" id="BGPR01039706">
    <property type="protein sequence ID" value="GBO15713.1"/>
    <property type="molecule type" value="Genomic_DNA"/>
</dbReference>
<dbReference type="GO" id="GO:0033557">
    <property type="term" value="C:Slx1-Slx4 complex"/>
    <property type="evidence" value="ECO:0007669"/>
    <property type="project" value="TreeGrafter"/>
</dbReference>
<organism evidence="1 2">
    <name type="scientific">Araneus ventricosus</name>
    <name type="common">Orbweaver spider</name>
    <name type="synonym">Epeira ventricosa</name>
    <dbReference type="NCBI Taxonomy" id="182803"/>
    <lineage>
        <taxon>Eukaryota</taxon>
        <taxon>Metazoa</taxon>
        <taxon>Ecdysozoa</taxon>
        <taxon>Arthropoda</taxon>
        <taxon>Chelicerata</taxon>
        <taxon>Arachnida</taxon>
        <taxon>Araneae</taxon>
        <taxon>Araneomorphae</taxon>
        <taxon>Entelegynae</taxon>
        <taxon>Araneoidea</taxon>
        <taxon>Araneidae</taxon>
        <taxon>Araneus</taxon>
    </lineage>
</organism>
<evidence type="ECO:0008006" key="3">
    <source>
        <dbReference type="Google" id="ProtNLM"/>
    </source>
</evidence>
<dbReference type="GO" id="GO:0000712">
    <property type="term" value="P:resolution of meiotic recombination intermediates"/>
    <property type="evidence" value="ECO:0007669"/>
    <property type="project" value="TreeGrafter"/>
</dbReference>
<dbReference type="AlphaFoldDB" id="A0A4Y2USH6"/>
<reference evidence="1 2" key="1">
    <citation type="journal article" date="2019" name="Sci. Rep.">
        <title>Orb-weaving spider Araneus ventricosus genome elucidates the spidroin gene catalogue.</title>
        <authorList>
            <person name="Kono N."/>
            <person name="Nakamura H."/>
            <person name="Ohtoshi R."/>
            <person name="Moran D.A.P."/>
            <person name="Shinohara A."/>
            <person name="Yoshida Y."/>
            <person name="Fujiwara M."/>
            <person name="Mori M."/>
            <person name="Tomita M."/>
            <person name="Arakawa K."/>
        </authorList>
    </citation>
    <scope>NUCLEOTIDE SEQUENCE [LARGE SCALE GENOMIC DNA]</scope>
</reference>